<feature type="region of interest" description="Disordered" evidence="1">
    <location>
        <begin position="14"/>
        <end position="42"/>
    </location>
</feature>
<evidence type="ECO:0000313" key="3">
    <source>
        <dbReference type="Proteomes" id="UP001498398"/>
    </source>
</evidence>
<dbReference type="EMBL" id="JBANRG010000101">
    <property type="protein sequence ID" value="KAK7435888.1"/>
    <property type="molecule type" value="Genomic_DNA"/>
</dbReference>
<reference evidence="2 3" key="1">
    <citation type="submission" date="2024-01" db="EMBL/GenBank/DDBJ databases">
        <title>A draft genome for the cacao thread blight pathogen Marasmiellus scandens.</title>
        <authorList>
            <person name="Baruah I.K."/>
            <person name="Leung J."/>
            <person name="Bukari Y."/>
            <person name="Amoako-Attah I."/>
            <person name="Meinhardt L.W."/>
            <person name="Bailey B.A."/>
            <person name="Cohen S.P."/>
        </authorList>
    </citation>
    <scope>NUCLEOTIDE SEQUENCE [LARGE SCALE GENOMIC DNA]</scope>
    <source>
        <strain evidence="2 3">GH-19</strain>
    </source>
</reference>
<protein>
    <submittedName>
        <fullName evidence="2">Uncharacterized protein</fullName>
    </submittedName>
</protein>
<sequence>MVFELPIPPRRPLVTYSSRPKPSREQISSSFSDKCPSTKRPSKLSEALTRIHALESSNEEFRQKQILSHRCPICLDLAWPLCM</sequence>
<accession>A0ABR1ILG6</accession>
<proteinExistence type="predicted"/>
<feature type="compositionally biased region" description="Polar residues" evidence="1">
    <location>
        <begin position="15"/>
        <end position="32"/>
    </location>
</feature>
<dbReference type="Proteomes" id="UP001498398">
    <property type="component" value="Unassembled WGS sequence"/>
</dbReference>
<name>A0ABR1ILG6_9AGAR</name>
<evidence type="ECO:0000256" key="1">
    <source>
        <dbReference type="SAM" id="MobiDB-lite"/>
    </source>
</evidence>
<organism evidence="2 3">
    <name type="scientific">Marasmiellus scandens</name>
    <dbReference type="NCBI Taxonomy" id="2682957"/>
    <lineage>
        <taxon>Eukaryota</taxon>
        <taxon>Fungi</taxon>
        <taxon>Dikarya</taxon>
        <taxon>Basidiomycota</taxon>
        <taxon>Agaricomycotina</taxon>
        <taxon>Agaricomycetes</taxon>
        <taxon>Agaricomycetidae</taxon>
        <taxon>Agaricales</taxon>
        <taxon>Marasmiineae</taxon>
        <taxon>Omphalotaceae</taxon>
        <taxon>Marasmiellus</taxon>
    </lineage>
</organism>
<evidence type="ECO:0000313" key="2">
    <source>
        <dbReference type="EMBL" id="KAK7435888.1"/>
    </source>
</evidence>
<gene>
    <name evidence="2" type="ORF">VKT23_019419</name>
</gene>
<comment type="caution">
    <text evidence="2">The sequence shown here is derived from an EMBL/GenBank/DDBJ whole genome shotgun (WGS) entry which is preliminary data.</text>
</comment>
<keyword evidence="3" id="KW-1185">Reference proteome</keyword>